<dbReference type="OrthoDB" id="5330058at2759"/>
<sequence>DLVQRMTLQVTLEGLLGDERPSPASMFLPRVRRSPLNRDDVQHLDIVSCWKGISPAQSHELAAWEGGFEECLASHLSKHLQEGCAKWLNQYMDPSNEALLVSRFQKYLEFSQTSPANISITSLVEDMVAHVYKESHSDAIYHSFPWTLSSGHMPSLVYNFVSTRDCFFHTETSSKVFFKLQYQYYYGVMHIKLKLLWNSPKIEFPSLRTEIHGGETYIVVPRLDEKSIGTTNLGAFDVYRNDISYSISSSAVPLRWQSGDNCFYTVVRQRGEDATELVVKSVLTATIGTQFHDGVRFERISRYVIRAKVCADTKPVTSPQDYAATPDTQMRFHARHKPSRIISSQPSTTTQRPHHEIDSAWVPSYSNTPISKTGRRDSMQPLQSELDLLKRGIATASTSLSNIETVDESDQLIQECVSLVSKEAGVPDQNRNFTVLTTTDHHNRPSPTKRKAPECANSALEHPGRFALDKLEHLNLEVDSKRRKLLQFDYRGDMGASKDDQASSVVDGGDDGLHAVLTNITTGPMGEAQTSPTDADGGFWSAKLDRYTLPSAPRPYAATLPGIKHTVFPWKDRHVKCRAYPPSEGSSSHVHEITPPDSTSSEHSLTLQSKSVPTQEQIQHNYHEFEERAKQKAAEKAYYAATVPGFDGIVSPTDENDKSFECIFLEDPETND</sequence>
<evidence type="ECO:0000256" key="1">
    <source>
        <dbReference type="SAM" id="MobiDB-lite"/>
    </source>
</evidence>
<reference evidence="2" key="1">
    <citation type="journal article" date="2021" name="Nat. Commun.">
        <title>Genetic determinants of endophytism in the Arabidopsis root mycobiome.</title>
        <authorList>
            <person name="Mesny F."/>
            <person name="Miyauchi S."/>
            <person name="Thiergart T."/>
            <person name="Pickel B."/>
            <person name="Atanasova L."/>
            <person name="Karlsson M."/>
            <person name="Huettel B."/>
            <person name="Barry K.W."/>
            <person name="Haridas S."/>
            <person name="Chen C."/>
            <person name="Bauer D."/>
            <person name="Andreopoulos W."/>
            <person name="Pangilinan J."/>
            <person name="LaButti K."/>
            <person name="Riley R."/>
            <person name="Lipzen A."/>
            <person name="Clum A."/>
            <person name="Drula E."/>
            <person name="Henrissat B."/>
            <person name="Kohler A."/>
            <person name="Grigoriev I.V."/>
            <person name="Martin F.M."/>
            <person name="Hacquard S."/>
        </authorList>
    </citation>
    <scope>NUCLEOTIDE SEQUENCE</scope>
    <source>
        <strain evidence="2">MPI-SDFR-AT-0120</strain>
    </source>
</reference>
<feature type="compositionally biased region" description="Polar residues" evidence="1">
    <location>
        <begin position="596"/>
        <end position="614"/>
    </location>
</feature>
<comment type="caution">
    <text evidence="2">The sequence shown here is derived from an EMBL/GenBank/DDBJ whole genome shotgun (WGS) entry which is preliminary data.</text>
</comment>
<dbReference type="EMBL" id="JAGMVJ010000016">
    <property type="protein sequence ID" value="KAH7079661.1"/>
    <property type="molecule type" value="Genomic_DNA"/>
</dbReference>
<feature type="region of interest" description="Disordered" evidence="1">
    <location>
        <begin position="581"/>
        <end position="614"/>
    </location>
</feature>
<dbReference type="AlphaFoldDB" id="A0A8K0R1T4"/>
<protein>
    <submittedName>
        <fullName evidence="2">Uncharacterized protein</fullName>
    </submittedName>
</protein>
<evidence type="ECO:0000313" key="3">
    <source>
        <dbReference type="Proteomes" id="UP000813461"/>
    </source>
</evidence>
<proteinExistence type="predicted"/>
<name>A0A8K0R1T4_9PLEO</name>
<accession>A0A8K0R1T4</accession>
<organism evidence="2 3">
    <name type="scientific">Paraphoma chrysanthemicola</name>
    <dbReference type="NCBI Taxonomy" id="798071"/>
    <lineage>
        <taxon>Eukaryota</taxon>
        <taxon>Fungi</taxon>
        <taxon>Dikarya</taxon>
        <taxon>Ascomycota</taxon>
        <taxon>Pezizomycotina</taxon>
        <taxon>Dothideomycetes</taxon>
        <taxon>Pleosporomycetidae</taxon>
        <taxon>Pleosporales</taxon>
        <taxon>Pleosporineae</taxon>
        <taxon>Phaeosphaeriaceae</taxon>
        <taxon>Paraphoma</taxon>
    </lineage>
</organism>
<feature type="non-terminal residue" evidence="2">
    <location>
        <position position="1"/>
    </location>
</feature>
<keyword evidence="3" id="KW-1185">Reference proteome</keyword>
<dbReference type="Proteomes" id="UP000813461">
    <property type="component" value="Unassembled WGS sequence"/>
</dbReference>
<gene>
    <name evidence="2" type="ORF">FB567DRAFT_449953</name>
</gene>
<evidence type="ECO:0000313" key="2">
    <source>
        <dbReference type="EMBL" id="KAH7079661.1"/>
    </source>
</evidence>